<comment type="caution">
    <text evidence="5">The sequence shown here is derived from an EMBL/GenBank/DDBJ whole genome shotgun (WGS) entry which is preliminary data.</text>
</comment>
<keyword evidence="6" id="KW-1185">Reference proteome</keyword>
<dbReference type="FunFam" id="2.60.40.10:FF:000035">
    <property type="entry name" value="Contactin 1"/>
    <property type="match status" value="1"/>
</dbReference>
<evidence type="ECO:0000259" key="4">
    <source>
        <dbReference type="PROSITE" id="PS50853"/>
    </source>
</evidence>
<name>A0A8S9ZX26_9BILA</name>
<dbReference type="InterPro" id="IPR007110">
    <property type="entry name" value="Ig-like_dom"/>
</dbReference>
<feature type="domain" description="Fibronectin type-III" evidence="4">
    <location>
        <begin position="114"/>
        <end position="228"/>
    </location>
</feature>
<dbReference type="SUPFAM" id="SSF48726">
    <property type="entry name" value="Immunoglobulin"/>
    <property type="match status" value="1"/>
</dbReference>
<dbReference type="AlphaFoldDB" id="A0A8S9ZX26"/>
<evidence type="ECO:0000256" key="2">
    <source>
        <dbReference type="SAM" id="Phobius"/>
    </source>
</evidence>
<dbReference type="OrthoDB" id="6244967at2759"/>
<dbReference type="Proteomes" id="UP000605970">
    <property type="component" value="Unassembled WGS sequence"/>
</dbReference>
<feature type="domain" description="Fibronectin type-III" evidence="4">
    <location>
        <begin position="233"/>
        <end position="332"/>
    </location>
</feature>
<reference evidence="5" key="1">
    <citation type="journal article" date="2020" name="Ecol. Evol.">
        <title>Genome structure and content of the rice root-knot nematode (Meloidogyne graminicola).</title>
        <authorList>
            <person name="Phan N.T."/>
            <person name="Danchin E.G.J."/>
            <person name="Klopp C."/>
            <person name="Perfus-Barbeoch L."/>
            <person name="Kozlowski D.K."/>
            <person name="Koutsovoulos G.D."/>
            <person name="Lopez-Roques C."/>
            <person name="Bouchez O."/>
            <person name="Zahm M."/>
            <person name="Besnard G."/>
            <person name="Bellafiore S."/>
        </authorList>
    </citation>
    <scope>NUCLEOTIDE SEQUENCE</scope>
    <source>
        <strain evidence="5">VN-18</strain>
    </source>
</reference>
<dbReference type="PROSITE" id="PS50835">
    <property type="entry name" value="IG_LIKE"/>
    <property type="match status" value="1"/>
</dbReference>
<sequence>MNRLEVFIPTFFTEIPQPSKIILEANSPNSKSLELRCKAISDKRLNIDYIWTKNGHPILIKNEEEKIEIITEEDGTSILRLFNLNGYNSGRIECSAITEVDVKSTFINLIVKDVPERPELMRVDCSSGRYALLIWKRPLILINNPLTAFIVEAKTEKNSENWEKVFEEYLGGEEEIANGGPKILHKTAIPLRPWNNYTFRLFSINLYGRSQPSPSMPIFPFKCYSPPDIPFKNPSNVIAEGNKPNNLIIRWNPLPKEYWNAPGLNYLIRYRRKLNLNETKWKELLIEDPFANQTIIREQPTFVPYQVQVRAINSLGFSVEEPLIIEGWSGEDIPLEEPKNLHLLIHNNYSSVTLEWDKHLENSSIRGHFRGYRIDYWLDIYPFYINSIYSLSNNQIINGLKALNYYIAKVHLLNNNYESKSSNLLKFQTIEGIPSKVHNLRIHSVGSYSILITWEPPQHLNGNLRGYFITFQNGITEQIEETYILHRQLFYLNEQLIPNTPYRISVWAETGGGEDLNKWLLSKWITLPQTSFELKELKEDTEYIIIGIAKEGTTNLFSYSKPLIIKTENSKIISIFNKERIRTAAWFLSVLIVSIIILLISCLMCLLYQRNSRGIINLIKLREKKFGQSFRIDSDNLNDLSSEEINSSSSSNYLIMKPRNKIIINNKGN</sequence>
<organism evidence="5 6">
    <name type="scientific">Meloidogyne graminicola</name>
    <dbReference type="NCBI Taxonomy" id="189291"/>
    <lineage>
        <taxon>Eukaryota</taxon>
        <taxon>Metazoa</taxon>
        <taxon>Ecdysozoa</taxon>
        <taxon>Nematoda</taxon>
        <taxon>Chromadorea</taxon>
        <taxon>Rhabditida</taxon>
        <taxon>Tylenchina</taxon>
        <taxon>Tylenchomorpha</taxon>
        <taxon>Tylenchoidea</taxon>
        <taxon>Meloidogynidae</taxon>
        <taxon>Meloidogyninae</taxon>
        <taxon>Meloidogyne</taxon>
    </lineage>
</organism>
<proteinExistence type="predicted"/>
<dbReference type="InterPro" id="IPR050964">
    <property type="entry name" value="Striated_Muscle_Regulatory"/>
</dbReference>
<evidence type="ECO:0000313" key="5">
    <source>
        <dbReference type="EMBL" id="KAF7638211.1"/>
    </source>
</evidence>
<dbReference type="InterPro" id="IPR036116">
    <property type="entry name" value="FN3_sf"/>
</dbReference>
<evidence type="ECO:0000259" key="3">
    <source>
        <dbReference type="PROSITE" id="PS50835"/>
    </source>
</evidence>
<dbReference type="PROSITE" id="PS50853">
    <property type="entry name" value="FN3"/>
    <property type="match status" value="4"/>
</dbReference>
<feature type="domain" description="Fibronectin type-III" evidence="4">
    <location>
        <begin position="436"/>
        <end position="530"/>
    </location>
</feature>
<dbReference type="InterPro" id="IPR003961">
    <property type="entry name" value="FN3_dom"/>
</dbReference>
<dbReference type="Pfam" id="PF00041">
    <property type="entry name" value="fn3"/>
    <property type="match status" value="1"/>
</dbReference>
<dbReference type="CDD" id="cd00063">
    <property type="entry name" value="FN3"/>
    <property type="match status" value="4"/>
</dbReference>
<feature type="transmembrane region" description="Helical" evidence="2">
    <location>
        <begin position="584"/>
        <end position="608"/>
    </location>
</feature>
<gene>
    <name evidence="5" type="ORF">Mgra_00002441</name>
</gene>
<evidence type="ECO:0000313" key="6">
    <source>
        <dbReference type="Proteomes" id="UP000605970"/>
    </source>
</evidence>
<keyword evidence="2" id="KW-1133">Transmembrane helix</keyword>
<accession>A0A8S9ZX26</accession>
<dbReference type="InterPro" id="IPR013783">
    <property type="entry name" value="Ig-like_fold"/>
</dbReference>
<feature type="domain" description="Ig-like" evidence="3">
    <location>
        <begin position="16"/>
        <end position="96"/>
    </location>
</feature>
<protein>
    <submittedName>
        <fullName evidence="5">Uncharacterized protein</fullName>
    </submittedName>
</protein>
<keyword evidence="2" id="KW-0812">Transmembrane</keyword>
<evidence type="ECO:0000256" key="1">
    <source>
        <dbReference type="ARBA" id="ARBA00022737"/>
    </source>
</evidence>
<dbReference type="SMART" id="SM00060">
    <property type="entry name" value="FN3"/>
    <property type="match status" value="4"/>
</dbReference>
<keyword evidence="1" id="KW-0677">Repeat</keyword>
<keyword evidence="2" id="KW-0472">Membrane</keyword>
<dbReference type="EMBL" id="JABEBT010000014">
    <property type="protein sequence ID" value="KAF7638211.1"/>
    <property type="molecule type" value="Genomic_DNA"/>
</dbReference>
<dbReference type="Gene3D" id="2.60.40.10">
    <property type="entry name" value="Immunoglobulins"/>
    <property type="match status" value="5"/>
</dbReference>
<dbReference type="InterPro" id="IPR036179">
    <property type="entry name" value="Ig-like_dom_sf"/>
</dbReference>
<dbReference type="SUPFAM" id="SSF49265">
    <property type="entry name" value="Fibronectin type III"/>
    <property type="match status" value="2"/>
</dbReference>
<dbReference type="PANTHER" id="PTHR13817:SF166">
    <property type="entry name" value="NEURONAL IGCAM-RELATED"/>
    <property type="match status" value="1"/>
</dbReference>
<dbReference type="PANTHER" id="PTHR13817">
    <property type="entry name" value="TITIN"/>
    <property type="match status" value="1"/>
</dbReference>
<feature type="domain" description="Fibronectin type-III" evidence="4">
    <location>
        <begin position="337"/>
        <end position="432"/>
    </location>
</feature>